<evidence type="ECO:0000259" key="10">
    <source>
        <dbReference type="Pfam" id="PF08019"/>
    </source>
</evidence>
<keyword evidence="4 11" id="KW-0808">Transferase</keyword>
<evidence type="ECO:0000256" key="5">
    <source>
        <dbReference type="ARBA" id="ARBA00022692"/>
    </source>
</evidence>
<evidence type="ECO:0000256" key="1">
    <source>
        <dbReference type="ARBA" id="ARBA00004429"/>
    </source>
</evidence>
<evidence type="ECO:0000259" key="9">
    <source>
        <dbReference type="Pfam" id="PF00884"/>
    </source>
</evidence>
<evidence type="ECO:0000313" key="11">
    <source>
        <dbReference type="EMBL" id="NDY93848.1"/>
    </source>
</evidence>
<dbReference type="NCBIfam" id="NF028537">
    <property type="entry name" value="P_eth_NH2_trans"/>
    <property type="match status" value="1"/>
</dbReference>
<proteinExistence type="predicted"/>
<comment type="caution">
    <text evidence="11">The sequence shown here is derived from an EMBL/GenBank/DDBJ whole genome shotgun (WGS) entry which is preliminary data.</text>
</comment>
<keyword evidence="3" id="KW-0997">Cell inner membrane</keyword>
<dbReference type="EMBL" id="JAAGOH010000050">
    <property type="protein sequence ID" value="NDY93848.1"/>
    <property type="molecule type" value="Genomic_DNA"/>
</dbReference>
<dbReference type="GO" id="GO:0005886">
    <property type="term" value="C:plasma membrane"/>
    <property type="evidence" value="ECO:0007669"/>
    <property type="project" value="UniProtKB-SubCell"/>
</dbReference>
<comment type="subcellular location">
    <subcellularLocation>
        <location evidence="1">Cell inner membrane</location>
        <topology evidence="1">Multi-pass membrane protein</topology>
    </subcellularLocation>
</comment>
<keyword evidence="5 8" id="KW-0812">Transmembrane</keyword>
<dbReference type="PANTHER" id="PTHR30443">
    <property type="entry name" value="INNER MEMBRANE PROTEIN"/>
    <property type="match status" value="1"/>
</dbReference>
<feature type="transmembrane region" description="Helical" evidence="8">
    <location>
        <begin position="153"/>
        <end position="176"/>
    </location>
</feature>
<dbReference type="GO" id="GO:0009244">
    <property type="term" value="P:lipopolysaccharide core region biosynthetic process"/>
    <property type="evidence" value="ECO:0007669"/>
    <property type="project" value="TreeGrafter"/>
</dbReference>
<dbReference type="Proteomes" id="UP000484255">
    <property type="component" value="Unassembled WGS sequence"/>
</dbReference>
<evidence type="ECO:0000256" key="4">
    <source>
        <dbReference type="ARBA" id="ARBA00022679"/>
    </source>
</evidence>
<keyword evidence="2" id="KW-1003">Cell membrane</keyword>
<dbReference type="PANTHER" id="PTHR30443:SF0">
    <property type="entry name" value="PHOSPHOETHANOLAMINE TRANSFERASE EPTA"/>
    <property type="match status" value="1"/>
</dbReference>
<dbReference type="Gene3D" id="3.40.720.10">
    <property type="entry name" value="Alkaline Phosphatase, subunit A"/>
    <property type="match status" value="1"/>
</dbReference>
<keyword evidence="6 8" id="KW-1133">Transmembrane helix</keyword>
<dbReference type="GO" id="GO:0016776">
    <property type="term" value="F:phosphotransferase activity, phosphate group as acceptor"/>
    <property type="evidence" value="ECO:0007669"/>
    <property type="project" value="TreeGrafter"/>
</dbReference>
<organism evidence="11 12">
    <name type="scientific">Ideonella livida</name>
    <dbReference type="NCBI Taxonomy" id="2707176"/>
    <lineage>
        <taxon>Bacteria</taxon>
        <taxon>Pseudomonadati</taxon>
        <taxon>Pseudomonadota</taxon>
        <taxon>Betaproteobacteria</taxon>
        <taxon>Burkholderiales</taxon>
        <taxon>Sphaerotilaceae</taxon>
        <taxon>Ideonella</taxon>
    </lineage>
</organism>
<dbReference type="RefSeq" id="WP_163459874.1">
    <property type="nucleotide sequence ID" value="NZ_JAAGOH010000050.1"/>
</dbReference>
<evidence type="ECO:0000256" key="6">
    <source>
        <dbReference type="ARBA" id="ARBA00022989"/>
    </source>
</evidence>
<feature type="transmembrane region" description="Helical" evidence="8">
    <location>
        <begin position="50"/>
        <end position="73"/>
    </location>
</feature>
<feature type="transmembrane region" description="Helical" evidence="8">
    <location>
        <begin position="12"/>
        <end position="35"/>
    </location>
</feature>
<evidence type="ECO:0000256" key="7">
    <source>
        <dbReference type="ARBA" id="ARBA00023136"/>
    </source>
</evidence>
<sequence length="561" mass="61163">MIHLLRRLPRPVLAPETLVLGVIAALVTLLSGAFWQQALDGRSAADPGTWRFVAGTLVMLVAAQAAPVLLLTGRRSVRPVLALLILVAAVSAHMMGRYGVVMDPTMLRNALRTDVREASELFNPGLLGAIVGALAAGALLWRVELRPRPLGRALAWRLGSATASLGVAVLALLLVFQDFGSLMRNQKGLRYTLNPAATLYSSARVAWTDLRQATRTPEPPQPVRREVASAGSRRPALFVFVLGETARAANVSLGGYPRPTFPRLAREDGVYFHNTQACGTSTEVSVPCLFSPFGRRDYDEDRIRSAESVLQLLQRAGVRVVWLDNQSGCKGVCAGLESHDVSRDTDPALCADGHCQDGILLARLQALMAQPAPGAASRPAGAPEPDTVVVLHQLGNHGPAYYKRYPEAFRTFTPECSRNELRECSQQEIVNAYDNALRYTDHLLAETLAWLRTQRSQREVGLVYVSDHGESLGEGGLYLHGMPHAIAPDVQRQVPMYWWFGRDATAAAGTPADLGVRLDCLRQRAQGEPASHDQLFHSLLGLMKVQTPRYRAEDDLVSACR</sequence>
<name>A0A7C9PK12_9BURK</name>
<evidence type="ECO:0000256" key="2">
    <source>
        <dbReference type="ARBA" id="ARBA00022475"/>
    </source>
</evidence>
<keyword evidence="7 8" id="KW-0472">Membrane</keyword>
<feature type="transmembrane region" description="Helical" evidence="8">
    <location>
        <begin position="80"/>
        <end position="101"/>
    </location>
</feature>
<dbReference type="Pfam" id="PF00884">
    <property type="entry name" value="Sulfatase"/>
    <property type="match status" value="1"/>
</dbReference>
<evidence type="ECO:0000256" key="3">
    <source>
        <dbReference type="ARBA" id="ARBA00022519"/>
    </source>
</evidence>
<dbReference type="InterPro" id="IPR017850">
    <property type="entry name" value="Alkaline_phosphatase_core_sf"/>
</dbReference>
<feature type="domain" description="Sulfatase N-terminal" evidence="9">
    <location>
        <begin position="238"/>
        <end position="544"/>
    </location>
</feature>
<dbReference type="InterPro" id="IPR058130">
    <property type="entry name" value="PEA_transf_C"/>
</dbReference>
<dbReference type="InterPro" id="IPR012549">
    <property type="entry name" value="EptA-like_N"/>
</dbReference>
<feature type="domain" description="Phosphoethanolamine transferase N-terminal" evidence="10">
    <location>
        <begin position="62"/>
        <end position="206"/>
    </location>
</feature>
<protein>
    <submittedName>
        <fullName evidence="11">Phosphoethanolamine--lipid A transferase</fullName>
    </submittedName>
</protein>
<dbReference type="InterPro" id="IPR040423">
    <property type="entry name" value="PEA_transferase"/>
</dbReference>
<feature type="transmembrane region" description="Helical" evidence="8">
    <location>
        <begin position="121"/>
        <end position="141"/>
    </location>
</feature>
<dbReference type="InterPro" id="IPR000917">
    <property type="entry name" value="Sulfatase_N"/>
</dbReference>
<evidence type="ECO:0000313" key="12">
    <source>
        <dbReference type="Proteomes" id="UP000484255"/>
    </source>
</evidence>
<dbReference type="SUPFAM" id="SSF53649">
    <property type="entry name" value="Alkaline phosphatase-like"/>
    <property type="match status" value="1"/>
</dbReference>
<keyword evidence="12" id="KW-1185">Reference proteome</keyword>
<evidence type="ECO:0000256" key="8">
    <source>
        <dbReference type="SAM" id="Phobius"/>
    </source>
</evidence>
<accession>A0A7C9PK12</accession>
<dbReference type="CDD" id="cd16017">
    <property type="entry name" value="LptA"/>
    <property type="match status" value="1"/>
</dbReference>
<gene>
    <name evidence="11" type="ORF">G3A44_21895</name>
</gene>
<dbReference type="Pfam" id="PF08019">
    <property type="entry name" value="EptA_B_N"/>
    <property type="match status" value="1"/>
</dbReference>
<reference evidence="11 12" key="1">
    <citation type="submission" date="2020-02" db="EMBL/GenBank/DDBJ databases">
        <title>Ideonella bacterium strain TBM-1.</title>
        <authorList>
            <person name="Chen W.-M."/>
        </authorList>
    </citation>
    <scope>NUCLEOTIDE SEQUENCE [LARGE SCALE GENOMIC DNA]</scope>
    <source>
        <strain evidence="11 12">TBM-1</strain>
    </source>
</reference>
<dbReference type="AlphaFoldDB" id="A0A7C9PK12"/>